<name>A0A1J1CCP2_CALAY</name>
<dbReference type="Proteomes" id="UP000183868">
    <property type="component" value="Chromosome"/>
</dbReference>
<dbReference type="EMBL" id="CP018099">
    <property type="protein sequence ID" value="APF20447.1"/>
    <property type="molecule type" value="Genomic_DNA"/>
</dbReference>
<dbReference type="KEGG" id="caby:Cabys_3701"/>
<gene>
    <name evidence="2" type="ORF">Cabys_3701</name>
</gene>
<proteinExistence type="predicted"/>
<dbReference type="AlphaFoldDB" id="A0A1J1CCP2"/>
<sequence>MISKNQIILSKTEILFNNRPNPFNPTTTIKFGLPEDGHVRLTIYSMSGQKVRTLINGQVSKGYHSILWDGKNESGQAVFGGLYFYELETDYFLKQRKF</sequence>
<dbReference type="Gene3D" id="2.60.40.4070">
    <property type="match status" value="1"/>
</dbReference>
<evidence type="ECO:0000313" key="3">
    <source>
        <dbReference type="Proteomes" id="UP000183868"/>
    </source>
</evidence>
<protein>
    <submittedName>
        <fullName evidence="2">Por secretion system C-terminal sorting domain-containing protein</fullName>
    </submittedName>
</protein>
<evidence type="ECO:0000313" key="2">
    <source>
        <dbReference type="EMBL" id="APF20447.1"/>
    </source>
</evidence>
<accession>A0A1J1CCP2</accession>
<dbReference type="InterPro" id="IPR025965">
    <property type="entry name" value="FlgD/Vpr_Ig-like"/>
</dbReference>
<dbReference type="InterPro" id="IPR026444">
    <property type="entry name" value="Secre_tail"/>
</dbReference>
<evidence type="ECO:0000259" key="1">
    <source>
        <dbReference type="Pfam" id="PF13860"/>
    </source>
</evidence>
<reference evidence="2 3" key="1">
    <citation type="submission" date="2016-11" db="EMBL/GenBank/DDBJ databases">
        <title>Genomic analysis of Caldithrix abyssi and proposal of a novel bacterial phylum Caldithrichaeota.</title>
        <authorList>
            <person name="Kublanov I."/>
            <person name="Sigalova O."/>
            <person name="Gavrilov S."/>
            <person name="Lebedinsky A."/>
            <person name="Ivanova N."/>
            <person name="Daum C."/>
            <person name="Reddy T."/>
            <person name="Klenk H.P."/>
            <person name="Goker M."/>
            <person name="Reva O."/>
            <person name="Miroshnichenko M."/>
            <person name="Kyprides N."/>
            <person name="Woyke T."/>
            <person name="Gelfand M."/>
        </authorList>
    </citation>
    <scope>NUCLEOTIDE SEQUENCE [LARGE SCALE GENOMIC DNA]</scope>
    <source>
        <strain evidence="2 3">LF13</strain>
    </source>
</reference>
<dbReference type="OrthoDB" id="9814616at2"/>
<dbReference type="Pfam" id="PF13860">
    <property type="entry name" value="FlgD_ig"/>
    <property type="match status" value="1"/>
</dbReference>
<organism evidence="2 3">
    <name type="scientific">Caldithrix abyssi DSM 13497</name>
    <dbReference type="NCBI Taxonomy" id="880073"/>
    <lineage>
        <taxon>Bacteria</taxon>
        <taxon>Pseudomonadati</taxon>
        <taxon>Calditrichota</taxon>
        <taxon>Calditrichia</taxon>
        <taxon>Calditrichales</taxon>
        <taxon>Calditrichaceae</taxon>
        <taxon>Caldithrix</taxon>
    </lineage>
</organism>
<dbReference type="NCBIfam" id="TIGR04183">
    <property type="entry name" value="Por_Secre_tail"/>
    <property type="match status" value="1"/>
</dbReference>
<feature type="domain" description="FlgD/Vpr Ig-like" evidence="1">
    <location>
        <begin position="26"/>
        <end position="88"/>
    </location>
</feature>